<protein>
    <submittedName>
        <fullName evidence="1">MTLa2</fullName>
    </submittedName>
</protein>
<reference evidence="1" key="1">
    <citation type="journal article" date="2011" name="Eukaryot. Cell">
        <title>Evolution of mating within the Candida parapsilosis species group.</title>
        <authorList>
            <person name="Sai S."/>
            <person name="Holland L.M."/>
            <person name="McGee C.F."/>
            <person name="Lynch D.B."/>
            <person name="Butler G."/>
        </authorList>
    </citation>
    <scope>NUCLEOTIDE SEQUENCE</scope>
    <source>
        <strain evidence="1">J981224</strain>
    </source>
</reference>
<organism evidence="1">
    <name type="scientific">Candida orthopsilosis</name>
    <dbReference type="NCBI Taxonomy" id="273371"/>
    <lineage>
        <taxon>Eukaryota</taxon>
        <taxon>Fungi</taxon>
        <taxon>Dikarya</taxon>
        <taxon>Ascomycota</taxon>
        <taxon>Saccharomycotina</taxon>
        <taxon>Pichiomycetes</taxon>
        <taxon>Debaryomycetaceae</taxon>
        <taxon>Candida/Lodderomyces clade</taxon>
        <taxon>Candida</taxon>
    </lineage>
</organism>
<dbReference type="AlphaFoldDB" id="F1D921"/>
<gene>
    <name evidence="1" type="primary">MTLa2</name>
</gene>
<dbReference type="EMBL" id="HQ696679">
    <property type="protein sequence ID" value="ADY62676.1"/>
    <property type="molecule type" value="Genomic_DNA"/>
</dbReference>
<sequence length="199" mass="23219">MFSYKFCFPKVGKEFPKRIKDFTDNNSFPILSINVTLNKTIPDFVYFSTASAEKGNKFRSRNSFIIARSTLSSMLKKNIYELQTVSKGVSQLWSHVDSSFKSYFEYLSVIESIWYDRKIFHNLTQPNNKIYTPKNSGLFASSQNFKKKDENMPGKHRFRLKRSIGRIKRPKVKRFTNGFKISSTSMSCNYGILTEDVFK</sequence>
<proteinExistence type="predicted"/>
<accession>F1D921</accession>
<name>F1D921_9ASCO</name>
<evidence type="ECO:0000313" key="1">
    <source>
        <dbReference type="EMBL" id="ADY62676.1"/>
    </source>
</evidence>